<keyword evidence="13" id="KW-1185">Reference proteome</keyword>
<protein>
    <submittedName>
        <fullName evidence="12">General secretion pathway protein C</fullName>
    </submittedName>
</protein>
<proteinExistence type="predicted"/>
<evidence type="ECO:0000256" key="4">
    <source>
        <dbReference type="ARBA" id="ARBA00022519"/>
    </source>
</evidence>
<keyword evidence="6" id="KW-0653">Protein transport</keyword>
<evidence type="ECO:0000256" key="7">
    <source>
        <dbReference type="ARBA" id="ARBA00022989"/>
    </source>
</evidence>
<evidence type="ECO:0000256" key="2">
    <source>
        <dbReference type="ARBA" id="ARBA00022448"/>
    </source>
</evidence>
<evidence type="ECO:0000256" key="6">
    <source>
        <dbReference type="ARBA" id="ARBA00022927"/>
    </source>
</evidence>
<evidence type="ECO:0000256" key="3">
    <source>
        <dbReference type="ARBA" id="ARBA00022475"/>
    </source>
</evidence>
<dbReference type="InterPro" id="IPR036034">
    <property type="entry name" value="PDZ_sf"/>
</dbReference>
<feature type="region of interest" description="Disordered" evidence="9">
    <location>
        <begin position="167"/>
        <end position="197"/>
    </location>
</feature>
<keyword evidence="8" id="KW-0472">Membrane</keyword>
<keyword evidence="2" id="KW-0813">Transport</keyword>
<evidence type="ECO:0000256" key="5">
    <source>
        <dbReference type="ARBA" id="ARBA00022692"/>
    </source>
</evidence>
<dbReference type="RefSeq" id="WP_035596121.1">
    <property type="nucleotide sequence ID" value="NZ_ARYM01000006.1"/>
</dbReference>
<comment type="subcellular location">
    <subcellularLocation>
        <location evidence="1">Cell inner membrane</location>
    </subcellularLocation>
</comment>
<evidence type="ECO:0000313" key="12">
    <source>
        <dbReference type="EMBL" id="KCZ99273.1"/>
    </source>
</evidence>
<dbReference type="OrthoDB" id="7631416at2"/>
<accession>A0A062VM65</accession>
<dbReference type="InterPro" id="IPR024961">
    <property type="entry name" value="T2SS_GspC_N"/>
</dbReference>
<evidence type="ECO:0000313" key="13">
    <source>
        <dbReference type="Proteomes" id="UP000027100"/>
    </source>
</evidence>
<reference evidence="12 13" key="1">
    <citation type="journal article" date="2014" name="Antonie Van Leeuwenhoek">
        <title>Hyphomonas beringensis sp. nov. and Hyphomonas chukchiensis sp. nov., isolated from surface seawater of the Bering Sea and Chukchi Sea.</title>
        <authorList>
            <person name="Li C."/>
            <person name="Lai Q."/>
            <person name="Li G."/>
            <person name="Dong C."/>
            <person name="Wang J."/>
            <person name="Liao Y."/>
            <person name="Shao Z."/>
        </authorList>
    </citation>
    <scope>NUCLEOTIDE SEQUENCE [LARGE SCALE GENOMIC DNA]</scope>
    <source>
        <strain evidence="12 13">PS728</strain>
    </source>
</reference>
<dbReference type="GO" id="GO:0005886">
    <property type="term" value="C:plasma membrane"/>
    <property type="evidence" value="ECO:0007669"/>
    <property type="project" value="UniProtKB-SubCell"/>
</dbReference>
<dbReference type="Pfam" id="PF11356">
    <property type="entry name" value="T2SSC"/>
    <property type="match status" value="1"/>
</dbReference>
<keyword evidence="5" id="KW-0812">Transmembrane</keyword>
<dbReference type="GO" id="GO:0015031">
    <property type="term" value="P:protein transport"/>
    <property type="evidence" value="ECO:0007669"/>
    <property type="project" value="UniProtKB-KW"/>
</dbReference>
<dbReference type="Gene3D" id="2.30.30.830">
    <property type="match status" value="1"/>
</dbReference>
<dbReference type="Gene3D" id="2.30.42.10">
    <property type="match status" value="1"/>
</dbReference>
<feature type="domain" description="PDZ" evidence="10">
    <location>
        <begin position="235"/>
        <end position="275"/>
    </location>
</feature>
<keyword evidence="4" id="KW-0997">Cell inner membrane</keyword>
<evidence type="ECO:0000259" key="10">
    <source>
        <dbReference type="Pfam" id="PF00595"/>
    </source>
</evidence>
<dbReference type="InterPro" id="IPR001478">
    <property type="entry name" value="PDZ"/>
</dbReference>
<dbReference type="Pfam" id="PF00595">
    <property type="entry name" value="PDZ"/>
    <property type="match status" value="1"/>
</dbReference>
<dbReference type="PATRIC" id="fig|1280954.3.peg.1394"/>
<evidence type="ECO:0000256" key="8">
    <source>
        <dbReference type="ARBA" id="ARBA00023136"/>
    </source>
</evidence>
<name>A0A062VM65_9PROT</name>
<dbReference type="Proteomes" id="UP000027100">
    <property type="component" value="Unassembled WGS sequence"/>
</dbReference>
<comment type="caution">
    <text evidence="12">The sequence shown here is derived from an EMBL/GenBank/DDBJ whole genome shotgun (WGS) entry which is preliminary data.</text>
</comment>
<dbReference type="SUPFAM" id="SSF50156">
    <property type="entry name" value="PDZ domain-like"/>
    <property type="match status" value="1"/>
</dbReference>
<evidence type="ECO:0000259" key="11">
    <source>
        <dbReference type="Pfam" id="PF11356"/>
    </source>
</evidence>
<sequence length="294" mass="30105">MKLFGPEGGTRLAAYSLIGRTAIEAALALTTGLLLARFAWLIAAPGDGASALPQIPAVSGAAGNQSSLALLTQTDPFRPSAAEPSQIAVPTSLNLKIAGLRWSDGAAWTSSAVLILPDNTQKRFSIGDQIVSGAVLETVAADRVFLRFNGQLQELLLNDPDKPLFAGSSSSSSATSVSIQPAQPAPPTSSAPPAGSSLAPVTPALLLTDVEMHPELRNGAVAGYRLSPRGQGHFQSAGLEAGDLVLRVNGASIEGMGPEAIQSAVMSSQSIALDVVRNGAIVRLRLSPDSGLSQ</sequence>
<feature type="compositionally biased region" description="Low complexity" evidence="9">
    <location>
        <begin position="168"/>
        <end position="182"/>
    </location>
</feature>
<feature type="domain" description="Type II secretion system protein GspC N-terminal" evidence="11">
    <location>
        <begin position="28"/>
        <end position="156"/>
    </location>
</feature>
<dbReference type="STRING" id="1280954.HPO_06878"/>
<dbReference type="AlphaFoldDB" id="A0A062VM65"/>
<keyword evidence="7" id="KW-1133">Transmembrane helix</keyword>
<organism evidence="12 13">
    <name type="scientific">Hyphomonas polymorpha PS728</name>
    <dbReference type="NCBI Taxonomy" id="1280954"/>
    <lineage>
        <taxon>Bacteria</taxon>
        <taxon>Pseudomonadati</taxon>
        <taxon>Pseudomonadota</taxon>
        <taxon>Alphaproteobacteria</taxon>
        <taxon>Hyphomonadales</taxon>
        <taxon>Hyphomonadaceae</taxon>
        <taxon>Hyphomonas</taxon>
    </lineage>
</organism>
<dbReference type="EMBL" id="ARYM01000006">
    <property type="protein sequence ID" value="KCZ99273.1"/>
    <property type="molecule type" value="Genomic_DNA"/>
</dbReference>
<keyword evidence="3" id="KW-1003">Cell membrane</keyword>
<evidence type="ECO:0000256" key="9">
    <source>
        <dbReference type="SAM" id="MobiDB-lite"/>
    </source>
</evidence>
<gene>
    <name evidence="12" type="ORF">HPO_06878</name>
</gene>
<dbReference type="eggNOG" id="COG3031">
    <property type="taxonomic scope" value="Bacteria"/>
</dbReference>
<evidence type="ECO:0000256" key="1">
    <source>
        <dbReference type="ARBA" id="ARBA00004533"/>
    </source>
</evidence>